<accession>X1VQS4</accession>
<dbReference type="SUPFAM" id="SSF51735">
    <property type="entry name" value="NAD(P)-binding Rossmann-fold domains"/>
    <property type="match status" value="1"/>
</dbReference>
<proteinExistence type="inferred from homology"/>
<dbReference type="InterPro" id="IPR002347">
    <property type="entry name" value="SDR_fam"/>
</dbReference>
<name>X1VQS4_9ZZZZ</name>
<feature type="non-terminal residue" evidence="3">
    <location>
        <position position="170"/>
    </location>
</feature>
<keyword evidence="2" id="KW-0560">Oxidoreductase</keyword>
<protein>
    <submittedName>
        <fullName evidence="3">Uncharacterized protein</fullName>
    </submittedName>
</protein>
<dbReference type="EMBL" id="BARW01037100">
    <property type="protein sequence ID" value="GAJ22697.1"/>
    <property type="molecule type" value="Genomic_DNA"/>
</dbReference>
<sequence length="170" mass="18793">MLSQVEKELKEISPNVLTILTDVSKFEDVKALAQKTIEHFGAIHILCNNAGVGFATKSSTALWENSLSEWKWIFGVNLWGVIHGIHVFIPIMLKQNCQCYVINTASMAGLITPTIGTGIYGTTKHALIALSEALKLKLKRIDAKINVLALCPGFVFTKLTESDRNRPKEL</sequence>
<evidence type="ECO:0000256" key="2">
    <source>
        <dbReference type="ARBA" id="ARBA00023002"/>
    </source>
</evidence>
<dbReference type="Pfam" id="PF00106">
    <property type="entry name" value="adh_short"/>
    <property type="match status" value="1"/>
</dbReference>
<dbReference type="InterPro" id="IPR036291">
    <property type="entry name" value="NAD(P)-bd_dom_sf"/>
</dbReference>
<dbReference type="PRINTS" id="PR00080">
    <property type="entry name" value="SDRFAMILY"/>
</dbReference>
<dbReference type="PANTHER" id="PTHR43391">
    <property type="entry name" value="RETINOL DEHYDROGENASE-RELATED"/>
    <property type="match status" value="1"/>
</dbReference>
<dbReference type="Gene3D" id="3.40.50.720">
    <property type="entry name" value="NAD(P)-binding Rossmann-like Domain"/>
    <property type="match status" value="1"/>
</dbReference>
<dbReference type="AlphaFoldDB" id="X1VQS4"/>
<dbReference type="PANTHER" id="PTHR43391:SF26">
    <property type="entry name" value="BLL7251 PROTEIN"/>
    <property type="match status" value="1"/>
</dbReference>
<organism evidence="3">
    <name type="scientific">marine sediment metagenome</name>
    <dbReference type="NCBI Taxonomy" id="412755"/>
    <lineage>
        <taxon>unclassified sequences</taxon>
        <taxon>metagenomes</taxon>
        <taxon>ecological metagenomes</taxon>
    </lineage>
</organism>
<dbReference type="PRINTS" id="PR00081">
    <property type="entry name" value="GDHRDH"/>
</dbReference>
<dbReference type="GO" id="GO:0016491">
    <property type="term" value="F:oxidoreductase activity"/>
    <property type="evidence" value="ECO:0007669"/>
    <property type="project" value="UniProtKB-KW"/>
</dbReference>
<evidence type="ECO:0000313" key="3">
    <source>
        <dbReference type="EMBL" id="GAJ22697.1"/>
    </source>
</evidence>
<dbReference type="CDD" id="cd05233">
    <property type="entry name" value="SDR_c"/>
    <property type="match status" value="1"/>
</dbReference>
<comment type="similarity">
    <text evidence="1">Belongs to the short-chain dehydrogenases/reductases (SDR) family.</text>
</comment>
<comment type="caution">
    <text evidence="3">The sequence shown here is derived from an EMBL/GenBank/DDBJ whole genome shotgun (WGS) entry which is preliminary data.</text>
</comment>
<evidence type="ECO:0000256" key="1">
    <source>
        <dbReference type="ARBA" id="ARBA00006484"/>
    </source>
</evidence>
<gene>
    <name evidence="3" type="ORF">S12H4_57378</name>
</gene>
<reference evidence="3" key="1">
    <citation type="journal article" date="2014" name="Front. Microbiol.">
        <title>High frequency of phylogenetically diverse reductive dehalogenase-homologous genes in deep subseafloor sedimentary metagenomes.</title>
        <authorList>
            <person name="Kawai M."/>
            <person name="Futagami T."/>
            <person name="Toyoda A."/>
            <person name="Takaki Y."/>
            <person name="Nishi S."/>
            <person name="Hori S."/>
            <person name="Arai W."/>
            <person name="Tsubouchi T."/>
            <person name="Morono Y."/>
            <person name="Uchiyama I."/>
            <person name="Ito T."/>
            <person name="Fujiyama A."/>
            <person name="Inagaki F."/>
            <person name="Takami H."/>
        </authorList>
    </citation>
    <scope>NUCLEOTIDE SEQUENCE</scope>
    <source>
        <strain evidence="3">Expedition CK06-06</strain>
    </source>
</reference>